<proteinExistence type="predicted"/>
<name>A0A1L8D5A8_9THEO</name>
<dbReference type="GO" id="GO:0000166">
    <property type="term" value="F:nucleotide binding"/>
    <property type="evidence" value="ECO:0007669"/>
    <property type="project" value="InterPro"/>
</dbReference>
<protein>
    <recommendedName>
        <fullName evidence="3">Lantibiotic ABC transporter</fullName>
    </recommendedName>
</protein>
<accession>A0A1L8D5A8</accession>
<keyword evidence="2" id="KW-1185">Reference proteome</keyword>
<comment type="caution">
    <text evidence="1">The sequence shown here is derived from an EMBL/GenBank/DDBJ whole genome shotgun (WGS) entry which is preliminary data.</text>
</comment>
<dbReference type="EMBL" id="BDJL01000141">
    <property type="protein sequence ID" value="GAV26363.1"/>
    <property type="molecule type" value="Genomic_DNA"/>
</dbReference>
<gene>
    <name evidence="1" type="ORF">ciss_22960</name>
</gene>
<dbReference type="InterPro" id="IPR018163">
    <property type="entry name" value="Thr/Ala-tRNA-synth_IIc_edit"/>
</dbReference>
<dbReference type="STRING" id="661089.ciss_22960"/>
<organism evidence="1 2">
    <name type="scientific">Carboxydothermus islandicus</name>
    <dbReference type="NCBI Taxonomy" id="661089"/>
    <lineage>
        <taxon>Bacteria</taxon>
        <taxon>Bacillati</taxon>
        <taxon>Bacillota</taxon>
        <taxon>Clostridia</taxon>
        <taxon>Thermoanaerobacterales</taxon>
        <taxon>Thermoanaerobacteraceae</taxon>
        <taxon>Carboxydothermus</taxon>
    </lineage>
</organism>
<dbReference type="RefSeq" id="WP_075866533.1">
    <property type="nucleotide sequence ID" value="NZ_BDJL01000141.1"/>
</dbReference>
<dbReference type="Proteomes" id="UP000187338">
    <property type="component" value="Unassembled WGS sequence"/>
</dbReference>
<dbReference type="SUPFAM" id="SSF55186">
    <property type="entry name" value="ThrRS/AlaRS common domain"/>
    <property type="match status" value="1"/>
</dbReference>
<evidence type="ECO:0000313" key="1">
    <source>
        <dbReference type="EMBL" id="GAV26363.1"/>
    </source>
</evidence>
<sequence length="300" mass="34374">MSIYPHEYLLKAVYFAPRGKHRLMALGSVLAERYLSPKDKLVGLIGDAGAGKSLLIRGMFPGLELTNDDEGINLRPLPLLEDYERENFRHHSYHMDMRFEMAFTPAYRLAEAVKKAIDKGRRVVIEHFDLLYPYLNINAELLIGIGAEVILFRPNVFGPFPQEVADEVFPSLVYRKMAHSAEDLTGYVLKEMGIIKPEVHSDIRNGFLLEFKEKPEIDLEDLEKRVKELIAQNLSICYYDEEHIKLGQEKVECTGPRIHVSRTGEIKGFKILKELKYDPIEKLYIIAGVVGQQDNENEVI</sequence>
<dbReference type="Gene3D" id="3.30.980.10">
    <property type="entry name" value="Threonyl-trna Synthetase, Chain A, domain 2"/>
    <property type="match status" value="1"/>
</dbReference>
<reference evidence="2" key="1">
    <citation type="submission" date="2016-12" db="EMBL/GenBank/DDBJ databases">
        <title>Draft Genome Sequences od Carboxydothermus pertinax and islandicus, Hydrogenogenic Carboxydotrophic Bacteria.</title>
        <authorList>
            <person name="Fukuyama Y."/>
            <person name="Ohmae K."/>
            <person name="Yoneda Y."/>
            <person name="Yoshida T."/>
            <person name="Sako Y."/>
        </authorList>
    </citation>
    <scope>NUCLEOTIDE SEQUENCE [LARGE SCALE GENOMIC DNA]</scope>
    <source>
        <strain evidence="2">SET</strain>
    </source>
</reference>
<evidence type="ECO:0008006" key="3">
    <source>
        <dbReference type="Google" id="ProtNLM"/>
    </source>
</evidence>
<dbReference type="AlphaFoldDB" id="A0A1L8D5A8"/>
<dbReference type="OrthoDB" id="9789120at2"/>
<evidence type="ECO:0000313" key="2">
    <source>
        <dbReference type="Proteomes" id="UP000187338"/>
    </source>
</evidence>